<organism evidence="3 4">
    <name type="scientific">Piedraia hortae CBS 480.64</name>
    <dbReference type="NCBI Taxonomy" id="1314780"/>
    <lineage>
        <taxon>Eukaryota</taxon>
        <taxon>Fungi</taxon>
        <taxon>Dikarya</taxon>
        <taxon>Ascomycota</taxon>
        <taxon>Pezizomycotina</taxon>
        <taxon>Dothideomycetes</taxon>
        <taxon>Dothideomycetidae</taxon>
        <taxon>Capnodiales</taxon>
        <taxon>Piedraiaceae</taxon>
        <taxon>Piedraia</taxon>
    </lineage>
</organism>
<keyword evidence="4" id="KW-1185">Reference proteome</keyword>
<proteinExistence type="predicted"/>
<feature type="domain" description="USP" evidence="2">
    <location>
        <begin position="1"/>
        <end position="352"/>
    </location>
</feature>
<sequence>MLPWRPHLCHVLPVSWLRPHPLCRLPRRDLADHLRLYVNMFRSGWLITTDIIKQVISAMIRCGWEDAGANGQQDPSEVYTFIANQLHVPLITLMRETFHNGQEDMLADHKIELERTIELGIPEPEEGDGGEMALIDLLCNFFSAKVEVGRVLPKKLADLDSQPSTPRAGDSPRAKAPHTVTSETAAPREEIIPAWQMSKFLPFFTYHEESLDPELARHFADRRPVLAICLKRYSASASGTTRRNDFVQIPLEMHPSDLVGGDDLGLEPSASKDFRLVLQSAICHRGKSTDYGHYITLFREHPAQWPGTEAGIPEEKPWKRFDDLNIQERIKSVDIHQALRQETPYLLFYQVQSTNAETALVSEKPGQEIPSTSAEKREIVEGTMPVEVDHEVIWTQTRRGIAGIFFGGYKSEAEGGKPSRLSWLRFKRRTESGATVAVGEDPEPAHVSSRPSQQTEGTNRCSIASEDTLKSQENADSNGQPRRKRVGRRWLRLLPHNSHFRMFSSV</sequence>
<feature type="region of interest" description="Disordered" evidence="1">
    <location>
        <begin position="434"/>
        <end position="487"/>
    </location>
</feature>
<feature type="compositionally biased region" description="Polar residues" evidence="1">
    <location>
        <begin position="471"/>
        <end position="480"/>
    </location>
</feature>
<dbReference type="InterPro" id="IPR038765">
    <property type="entry name" value="Papain-like_cys_pep_sf"/>
</dbReference>
<dbReference type="GO" id="GO:0004843">
    <property type="term" value="F:cysteine-type deubiquitinase activity"/>
    <property type="evidence" value="ECO:0007669"/>
    <property type="project" value="InterPro"/>
</dbReference>
<feature type="region of interest" description="Disordered" evidence="1">
    <location>
        <begin position="158"/>
        <end position="185"/>
    </location>
</feature>
<dbReference type="SUPFAM" id="SSF54001">
    <property type="entry name" value="Cysteine proteinases"/>
    <property type="match status" value="1"/>
</dbReference>
<evidence type="ECO:0000259" key="2">
    <source>
        <dbReference type="PROSITE" id="PS50235"/>
    </source>
</evidence>
<evidence type="ECO:0000313" key="4">
    <source>
        <dbReference type="Proteomes" id="UP000799421"/>
    </source>
</evidence>
<dbReference type="Pfam" id="PF00443">
    <property type="entry name" value="UCH"/>
    <property type="match status" value="1"/>
</dbReference>
<dbReference type="InterPro" id="IPR001394">
    <property type="entry name" value="Peptidase_C19_UCH"/>
</dbReference>
<dbReference type="Proteomes" id="UP000799421">
    <property type="component" value="Unassembled WGS sequence"/>
</dbReference>
<name>A0A6A7BW74_9PEZI</name>
<dbReference type="AlphaFoldDB" id="A0A6A7BW74"/>
<dbReference type="InterPro" id="IPR028889">
    <property type="entry name" value="USP"/>
</dbReference>
<feature type="compositionally biased region" description="Polar residues" evidence="1">
    <location>
        <begin position="449"/>
        <end position="462"/>
    </location>
</feature>
<reference evidence="3" key="1">
    <citation type="journal article" date="2020" name="Stud. Mycol.">
        <title>101 Dothideomycetes genomes: a test case for predicting lifestyles and emergence of pathogens.</title>
        <authorList>
            <person name="Haridas S."/>
            <person name="Albert R."/>
            <person name="Binder M."/>
            <person name="Bloem J."/>
            <person name="Labutti K."/>
            <person name="Salamov A."/>
            <person name="Andreopoulos B."/>
            <person name="Baker S."/>
            <person name="Barry K."/>
            <person name="Bills G."/>
            <person name="Bluhm B."/>
            <person name="Cannon C."/>
            <person name="Castanera R."/>
            <person name="Culley D."/>
            <person name="Daum C."/>
            <person name="Ezra D."/>
            <person name="Gonzalez J."/>
            <person name="Henrissat B."/>
            <person name="Kuo A."/>
            <person name="Liang C."/>
            <person name="Lipzen A."/>
            <person name="Lutzoni F."/>
            <person name="Magnuson J."/>
            <person name="Mondo S."/>
            <person name="Nolan M."/>
            <person name="Ohm R."/>
            <person name="Pangilinan J."/>
            <person name="Park H.-J."/>
            <person name="Ramirez L."/>
            <person name="Alfaro M."/>
            <person name="Sun H."/>
            <person name="Tritt A."/>
            <person name="Yoshinaga Y."/>
            <person name="Zwiers L.-H."/>
            <person name="Turgeon B."/>
            <person name="Goodwin S."/>
            <person name="Spatafora J."/>
            <person name="Crous P."/>
            <person name="Grigoriev I."/>
        </authorList>
    </citation>
    <scope>NUCLEOTIDE SEQUENCE</scope>
    <source>
        <strain evidence="3">CBS 480.64</strain>
    </source>
</reference>
<evidence type="ECO:0000256" key="1">
    <source>
        <dbReference type="SAM" id="MobiDB-lite"/>
    </source>
</evidence>
<dbReference type="PROSITE" id="PS50235">
    <property type="entry name" value="USP_3"/>
    <property type="match status" value="1"/>
</dbReference>
<accession>A0A6A7BW74</accession>
<dbReference type="Gene3D" id="3.90.70.10">
    <property type="entry name" value="Cysteine proteinases"/>
    <property type="match status" value="1"/>
</dbReference>
<gene>
    <name evidence="3" type="ORF">K470DRAFT_99008</name>
</gene>
<dbReference type="OrthoDB" id="6287070at2759"/>
<protein>
    <submittedName>
        <fullName evidence="3">Cysteine proteinase</fullName>
    </submittedName>
</protein>
<dbReference type="EMBL" id="MU005993">
    <property type="protein sequence ID" value="KAF2859393.1"/>
    <property type="molecule type" value="Genomic_DNA"/>
</dbReference>
<dbReference type="GO" id="GO:0016579">
    <property type="term" value="P:protein deubiquitination"/>
    <property type="evidence" value="ECO:0007669"/>
    <property type="project" value="InterPro"/>
</dbReference>
<evidence type="ECO:0000313" key="3">
    <source>
        <dbReference type="EMBL" id="KAF2859393.1"/>
    </source>
</evidence>